<dbReference type="SUPFAM" id="SSF55874">
    <property type="entry name" value="ATPase domain of HSP90 chaperone/DNA topoisomerase II/histidine kinase"/>
    <property type="match status" value="1"/>
</dbReference>
<accession>A0A2T2WQ73</accession>
<evidence type="ECO:0000256" key="6">
    <source>
        <dbReference type="ARBA" id="ARBA00022692"/>
    </source>
</evidence>
<reference evidence="13 14" key="1">
    <citation type="journal article" date="2014" name="BMC Genomics">
        <title>Comparison of environmental and isolate Sulfobacillus genomes reveals diverse carbon, sulfur, nitrogen, and hydrogen metabolisms.</title>
        <authorList>
            <person name="Justice N.B."/>
            <person name="Norman A."/>
            <person name="Brown C.T."/>
            <person name="Singh A."/>
            <person name="Thomas B.C."/>
            <person name="Banfield J.F."/>
        </authorList>
    </citation>
    <scope>NUCLEOTIDE SEQUENCE [LARGE SCALE GENOMIC DNA]</scope>
    <source>
        <strain evidence="13">AMDSBA1</strain>
    </source>
</reference>
<dbReference type="CDD" id="cd16917">
    <property type="entry name" value="HATPase_UhpB-NarQ-NarX-like"/>
    <property type="match status" value="1"/>
</dbReference>
<evidence type="ECO:0000256" key="11">
    <source>
        <dbReference type="SAM" id="Phobius"/>
    </source>
</evidence>
<dbReference type="InterPro" id="IPR003594">
    <property type="entry name" value="HATPase_dom"/>
</dbReference>
<dbReference type="PANTHER" id="PTHR24421">
    <property type="entry name" value="NITRATE/NITRITE SENSOR PROTEIN NARX-RELATED"/>
    <property type="match status" value="1"/>
</dbReference>
<dbReference type="AlphaFoldDB" id="A0A2T2WQ73"/>
<comment type="catalytic activity">
    <reaction evidence="1">
        <text>ATP + protein L-histidine = ADP + protein N-phospho-L-histidine.</text>
        <dbReference type="EC" id="2.7.13.3"/>
    </reaction>
</comment>
<dbReference type="Pfam" id="PF02518">
    <property type="entry name" value="HATPase_c"/>
    <property type="match status" value="1"/>
</dbReference>
<dbReference type="InterPro" id="IPR029016">
    <property type="entry name" value="GAF-like_dom_sf"/>
</dbReference>
<evidence type="ECO:0000256" key="5">
    <source>
        <dbReference type="ARBA" id="ARBA00022679"/>
    </source>
</evidence>
<dbReference type="InterPro" id="IPR003018">
    <property type="entry name" value="GAF"/>
</dbReference>
<protein>
    <recommendedName>
        <fullName evidence="3">histidine kinase</fullName>
        <ecNumber evidence="3">2.7.13.3</ecNumber>
    </recommendedName>
</protein>
<proteinExistence type="predicted"/>
<feature type="transmembrane region" description="Helical" evidence="11">
    <location>
        <begin position="20"/>
        <end position="40"/>
    </location>
</feature>
<dbReference type="Proteomes" id="UP000242699">
    <property type="component" value="Unassembled WGS sequence"/>
</dbReference>
<evidence type="ECO:0000256" key="2">
    <source>
        <dbReference type="ARBA" id="ARBA00004651"/>
    </source>
</evidence>
<evidence type="ECO:0000259" key="12">
    <source>
        <dbReference type="SMART" id="SM00065"/>
    </source>
</evidence>
<evidence type="ECO:0000256" key="9">
    <source>
        <dbReference type="ARBA" id="ARBA00023012"/>
    </source>
</evidence>
<dbReference type="Gene3D" id="3.30.565.10">
    <property type="entry name" value="Histidine kinase-like ATPase, C-terminal domain"/>
    <property type="match status" value="1"/>
</dbReference>
<dbReference type="EC" id="2.7.13.3" evidence="3"/>
<dbReference type="InterPro" id="IPR011712">
    <property type="entry name" value="Sig_transdc_His_kin_sub3_dim/P"/>
</dbReference>
<evidence type="ECO:0000256" key="8">
    <source>
        <dbReference type="ARBA" id="ARBA00022989"/>
    </source>
</evidence>
<dbReference type="Pfam" id="PF07730">
    <property type="entry name" value="HisKA_3"/>
    <property type="match status" value="1"/>
</dbReference>
<name>A0A2T2WQ73_9FIRM</name>
<comment type="subcellular location">
    <subcellularLocation>
        <location evidence="2">Cell membrane</location>
        <topology evidence="2">Multi-pass membrane protein</topology>
    </subcellularLocation>
</comment>
<dbReference type="Gene3D" id="3.30.450.40">
    <property type="match status" value="1"/>
</dbReference>
<dbReference type="GO" id="GO:0000155">
    <property type="term" value="F:phosphorelay sensor kinase activity"/>
    <property type="evidence" value="ECO:0007669"/>
    <property type="project" value="InterPro"/>
</dbReference>
<dbReference type="Gene3D" id="1.20.5.1930">
    <property type="match status" value="1"/>
</dbReference>
<dbReference type="Pfam" id="PF13185">
    <property type="entry name" value="GAF_2"/>
    <property type="match status" value="1"/>
</dbReference>
<evidence type="ECO:0000256" key="7">
    <source>
        <dbReference type="ARBA" id="ARBA00022777"/>
    </source>
</evidence>
<dbReference type="EMBL" id="PXYT01000080">
    <property type="protein sequence ID" value="PSR24382.1"/>
    <property type="molecule type" value="Genomic_DNA"/>
</dbReference>
<comment type="caution">
    <text evidence="13">The sequence shown here is derived from an EMBL/GenBank/DDBJ whole genome shotgun (WGS) entry which is preliminary data.</text>
</comment>
<keyword evidence="9" id="KW-0902">Two-component regulatory system</keyword>
<dbReference type="SMART" id="SM00065">
    <property type="entry name" value="GAF"/>
    <property type="match status" value="1"/>
</dbReference>
<dbReference type="GO" id="GO:0046983">
    <property type="term" value="F:protein dimerization activity"/>
    <property type="evidence" value="ECO:0007669"/>
    <property type="project" value="InterPro"/>
</dbReference>
<dbReference type="GO" id="GO:0005886">
    <property type="term" value="C:plasma membrane"/>
    <property type="evidence" value="ECO:0007669"/>
    <property type="project" value="UniProtKB-SubCell"/>
</dbReference>
<evidence type="ECO:0000256" key="1">
    <source>
        <dbReference type="ARBA" id="ARBA00000085"/>
    </source>
</evidence>
<evidence type="ECO:0000256" key="4">
    <source>
        <dbReference type="ARBA" id="ARBA00022475"/>
    </source>
</evidence>
<dbReference type="PANTHER" id="PTHR24421:SF37">
    <property type="entry name" value="SENSOR HISTIDINE KINASE NARS"/>
    <property type="match status" value="1"/>
</dbReference>
<keyword evidence="4" id="KW-1003">Cell membrane</keyword>
<gene>
    <name evidence="13" type="ORF">C7B43_19150</name>
</gene>
<evidence type="ECO:0000256" key="3">
    <source>
        <dbReference type="ARBA" id="ARBA00012438"/>
    </source>
</evidence>
<keyword evidence="8 11" id="KW-1133">Transmembrane helix</keyword>
<evidence type="ECO:0000313" key="14">
    <source>
        <dbReference type="Proteomes" id="UP000242699"/>
    </source>
</evidence>
<evidence type="ECO:0000256" key="10">
    <source>
        <dbReference type="ARBA" id="ARBA00023136"/>
    </source>
</evidence>
<evidence type="ECO:0000313" key="13">
    <source>
        <dbReference type="EMBL" id="PSR24382.1"/>
    </source>
</evidence>
<dbReference type="InterPro" id="IPR050482">
    <property type="entry name" value="Sensor_HK_TwoCompSys"/>
</dbReference>
<keyword evidence="6 11" id="KW-0812">Transmembrane</keyword>
<keyword evidence="10 11" id="KW-0472">Membrane</keyword>
<keyword evidence="7 13" id="KW-0418">Kinase</keyword>
<dbReference type="InterPro" id="IPR036890">
    <property type="entry name" value="HATPase_C_sf"/>
</dbReference>
<dbReference type="SUPFAM" id="SSF55781">
    <property type="entry name" value="GAF domain-like"/>
    <property type="match status" value="1"/>
</dbReference>
<feature type="transmembrane region" description="Helical" evidence="11">
    <location>
        <begin position="52"/>
        <end position="72"/>
    </location>
</feature>
<sequence length="456" mass="51812">MAGSPRQRHNIPLPWSWRLTATLLPMVGVVLTVLFFQVYIAPQISKGWRYPFLTAMLLVGTGLFSWVVFGILSQQQSAILSANQRLEKQRDGLNALREASYAMTTVGVWTDIVQNVVDVATRLTGARYAALAVLEDNDSFTIHQFFTSGLSQDQIDKIGHYPTGEGLLGEVIRHRRPIRLQRLQDHPASIGFPPNHPKMENFLGVPLLYQAQVMGHLYLTEKEGGFTADDQAIVELFARQAAAVIATAKFYQEREVFATLKERERIGRDLHDGVLQTLYGITLSLDNLVDSHDNLDQETATELTRVSETLSLLMTEIRFFIQSLESSAIDLRIALTDMLRRLGPTDDISMTFYDERYLELHPERIHDLLLSIQETVSNARIHGHAKRIFIEWTSTDEYYQVKVQDDGVGFVYHPDTTHTHFGIRNMTKRIERWKGSVRIASQPHQGTTVTLTIPWL</sequence>
<keyword evidence="5" id="KW-0808">Transferase</keyword>
<organism evidence="13 14">
    <name type="scientific">Sulfobacillus benefaciens</name>
    <dbReference type="NCBI Taxonomy" id="453960"/>
    <lineage>
        <taxon>Bacteria</taxon>
        <taxon>Bacillati</taxon>
        <taxon>Bacillota</taxon>
        <taxon>Clostridia</taxon>
        <taxon>Eubacteriales</taxon>
        <taxon>Clostridiales Family XVII. Incertae Sedis</taxon>
        <taxon>Sulfobacillus</taxon>
    </lineage>
</organism>
<feature type="domain" description="GAF" evidence="12">
    <location>
        <begin position="108"/>
        <end position="255"/>
    </location>
</feature>